<dbReference type="EMBL" id="JACEIK010005933">
    <property type="protein sequence ID" value="MCE0482440.1"/>
    <property type="molecule type" value="Genomic_DNA"/>
</dbReference>
<dbReference type="Proteomes" id="UP000823775">
    <property type="component" value="Unassembled WGS sequence"/>
</dbReference>
<sequence length="189" mass="21324">MLQANTAFIGFHLQSFHTYPSPFPTYCQSHHDLLLFDPIKYSLYRLQIRPPNTVSSNSIRIVKAGKCISWRLGLARTVIGGSFGGFSYAGCGRGVGGDFRVVVEWLLFVVKTNGGIVTLEVLCDSEFMLKRLLFEGEAYLMSNNLSVSVTILVALFPKDRIQCTRTEEVSLLWALAFWLELIRMRSFSQ</sequence>
<evidence type="ECO:0000313" key="2">
    <source>
        <dbReference type="Proteomes" id="UP000823775"/>
    </source>
</evidence>
<proteinExistence type="predicted"/>
<name>A0ABS8VRI8_DATST</name>
<gene>
    <name evidence="1" type="ORF">HAX54_041229</name>
</gene>
<protein>
    <submittedName>
        <fullName evidence="1">Uncharacterized protein</fullName>
    </submittedName>
</protein>
<reference evidence="1 2" key="1">
    <citation type="journal article" date="2021" name="BMC Genomics">
        <title>Datura genome reveals duplications of psychoactive alkaloid biosynthetic genes and high mutation rate following tissue culture.</title>
        <authorList>
            <person name="Rajewski A."/>
            <person name="Carter-House D."/>
            <person name="Stajich J."/>
            <person name="Litt A."/>
        </authorList>
    </citation>
    <scope>NUCLEOTIDE SEQUENCE [LARGE SCALE GENOMIC DNA]</scope>
    <source>
        <strain evidence="1">AR-01</strain>
    </source>
</reference>
<comment type="caution">
    <text evidence="1">The sequence shown here is derived from an EMBL/GenBank/DDBJ whole genome shotgun (WGS) entry which is preliminary data.</text>
</comment>
<accession>A0ABS8VRI8</accession>
<evidence type="ECO:0000313" key="1">
    <source>
        <dbReference type="EMBL" id="MCE0482440.1"/>
    </source>
</evidence>
<keyword evidence="2" id="KW-1185">Reference proteome</keyword>
<organism evidence="1 2">
    <name type="scientific">Datura stramonium</name>
    <name type="common">Jimsonweed</name>
    <name type="synonym">Common thornapple</name>
    <dbReference type="NCBI Taxonomy" id="4076"/>
    <lineage>
        <taxon>Eukaryota</taxon>
        <taxon>Viridiplantae</taxon>
        <taxon>Streptophyta</taxon>
        <taxon>Embryophyta</taxon>
        <taxon>Tracheophyta</taxon>
        <taxon>Spermatophyta</taxon>
        <taxon>Magnoliopsida</taxon>
        <taxon>eudicotyledons</taxon>
        <taxon>Gunneridae</taxon>
        <taxon>Pentapetalae</taxon>
        <taxon>asterids</taxon>
        <taxon>lamiids</taxon>
        <taxon>Solanales</taxon>
        <taxon>Solanaceae</taxon>
        <taxon>Solanoideae</taxon>
        <taxon>Datureae</taxon>
        <taxon>Datura</taxon>
    </lineage>
</organism>